<reference evidence="2" key="2">
    <citation type="submission" date="2023-02" db="EMBL/GenBank/DDBJ databases">
        <authorList>
            <person name="Swenson N.G."/>
            <person name="Wegrzyn J.L."/>
            <person name="Mcevoy S.L."/>
        </authorList>
    </citation>
    <scope>NUCLEOTIDE SEQUENCE</scope>
    <source>
        <strain evidence="2">91603</strain>
        <tissue evidence="2">Leaf</tissue>
    </source>
</reference>
<sequence length="100" mass="11560">MGRLDQEVINLKAKLQEAKKNVWSGVDLALSSLEDCSEEWEKRNQNEEMKEKKENENEKEKKKITTSSYYTSKQGVCIASQNTQMRYSIAGIATTDQRMH</sequence>
<dbReference type="AlphaFoldDB" id="A0AAD5NVT7"/>
<comment type="caution">
    <text evidence="2">The sequence shown here is derived from an EMBL/GenBank/DDBJ whole genome shotgun (WGS) entry which is preliminary data.</text>
</comment>
<accession>A0AAD5NVT7</accession>
<evidence type="ECO:0000313" key="2">
    <source>
        <dbReference type="EMBL" id="KAI9182092.1"/>
    </source>
</evidence>
<evidence type="ECO:0000313" key="3">
    <source>
        <dbReference type="Proteomes" id="UP001064489"/>
    </source>
</evidence>
<proteinExistence type="predicted"/>
<feature type="compositionally biased region" description="Basic and acidic residues" evidence="1">
    <location>
        <begin position="39"/>
        <end position="63"/>
    </location>
</feature>
<reference evidence="2" key="1">
    <citation type="journal article" date="2022" name="Plant J.">
        <title>Strategies of tolerance reflected in two North American maple genomes.</title>
        <authorList>
            <person name="McEvoy S.L."/>
            <person name="Sezen U.U."/>
            <person name="Trouern-Trend A."/>
            <person name="McMahon S.M."/>
            <person name="Schaberg P.G."/>
            <person name="Yang J."/>
            <person name="Wegrzyn J.L."/>
            <person name="Swenson N.G."/>
        </authorList>
    </citation>
    <scope>NUCLEOTIDE SEQUENCE</scope>
    <source>
        <strain evidence="2">91603</strain>
    </source>
</reference>
<name>A0AAD5NVT7_ACENE</name>
<keyword evidence="3" id="KW-1185">Reference proteome</keyword>
<evidence type="ECO:0000256" key="1">
    <source>
        <dbReference type="SAM" id="MobiDB-lite"/>
    </source>
</evidence>
<protein>
    <submittedName>
        <fullName evidence="2">Uncharacterized protein</fullName>
    </submittedName>
</protein>
<feature type="region of interest" description="Disordered" evidence="1">
    <location>
        <begin position="37"/>
        <end position="65"/>
    </location>
</feature>
<organism evidence="2 3">
    <name type="scientific">Acer negundo</name>
    <name type="common">Box elder</name>
    <dbReference type="NCBI Taxonomy" id="4023"/>
    <lineage>
        <taxon>Eukaryota</taxon>
        <taxon>Viridiplantae</taxon>
        <taxon>Streptophyta</taxon>
        <taxon>Embryophyta</taxon>
        <taxon>Tracheophyta</taxon>
        <taxon>Spermatophyta</taxon>
        <taxon>Magnoliopsida</taxon>
        <taxon>eudicotyledons</taxon>
        <taxon>Gunneridae</taxon>
        <taxon>Pentapetalae</taxon>
        <taxon>rosids</taxon>
        <taxon>malvids</taxon>
        <taxon>Sapindales</taxon>
        <taxon>Sapindaceae</taxon>
        <taxon>Hippocastanoideae</taxon>
        <taxon>Acereae</taxon>
        <taxon>Acer</taxon>
    </lineage>
</organism>
<dbReference type="EMBL" id="JAJSOW010000101">
    <property type="protein sequence ID" value="KAI9182092.1"/>
    <property type="molecule type" value="Genomic_DNA"/>
</dbReference>
<gene>
    <name evidence="2" type="ORF">LWI28_021981</name>
</gene>
<dbReference type="Proteomes" id="UP001064489">
    <property type="component" value="Chromosome 4"/>
</dbReference>